<dbReference type="Proteomes" id="UP000562395">
    <property type="component" value="Unassembled WGS sequence"/>
</dbReference>
<protein>
    <submittedName>
        <fullName evidence="2">Uncharacterized protein</fullName>
    </submittedName>
</protein>
<feature type="compositionally biased region" description="Basic and acidic residues" evidence="1">
    <location>
        <begin position="38"/>
        <end position="47"/>
    </location>
</feature>
<feature type="region of interest" description="Disordered" evidence="1">
    <location>
        <begin position="20"/>
        <end position="63"/>
    </location>
</feature>
<reference evidence="2 3" key="1">
    <citation type="submission" date="2020-08" db="EMBL/GenBank/DDBJ databases">
        <title>Genomic Encyclopedia of Type Strains, Phase IV (KMG-IV): sequencing the most valuable type-strain genomes for metagenomic binning, comparative biology and taxonomic classification.</title>
        <authorList>
            <person name="Goeker M."/>
        </authorList>
    </citation>
    <scope>NUCLEOTIDE SEQUENCE [LARGE SCALE GENOMIC DNA]</scope>
    <source>
        <strain evidence="2 3">DSM 14552</strain>
    </source>
</reference>
<evidence type="ECO:0000313" key="3">
    <source>
        <dbReference type="Proteomes" id="UP000562395"/>
    </source>
</evidence>
<proteinExistence type="predicted"/>
<evidence type="ECO:0000256" key="1">
    <source>
        <dbReference type="SAM" id="MobiDB-lite"/>
    </source>
</evidence>
<organism evidence="2 3">
    <name type="scientific">Novosphingobium hassiacum</name>
    <dbReference type="NCBI Taxonomy" id="173676"/>
    <lineage>
        <taxon>Bacteria</taxon>
        <taxon>Pseudomonadati</taxon>
        <taxon>Pseudomonadota</taxon>
        <taxon>Alphaproteobacteria</taxon>
        <taxon>Sphingomonadales</taxon>
        <taxon>Sphingomonadaceae</taxon>
        <taxon>Novosphingobium</taxon>
    </lineage>
</organism>
<evidence type="ECO:0000313" key="2">
    <source>
        <dbReference type="EMBL" id="MBB3862825.1"/>
    </source>
</evidence>
<dbReference type="EMBL" id="JACICY010000025">
    <property type="protein sequence ID" value="MBB3862825.1"/>
    <property type="molecule type" value="Genomic_DNA"/>
</dbReference>
<name>A0A7W5ZZB2_9SPHN</name>
<gene>
    <name evidence="2" type="ORF">GGQ88_004128</name>
</gene>
<accession>A0A7W5ZZB2</accession>
<comment type="caution">
    <text evidence="2">The sequence shown here is derived from an EMBL/GenBank/DDBJ whole genome shotgun (WGS) entry which is preliminary data.</text>
</comment>
<dbReference type="AlphaFoldDB" id="A0A7W5ZZB2"/>
<sequence>MTDDAVSVWCFAGKDMWALTDDDSGHALPAERPQGTRSELRVQRKGEGPILASWPAPAPSTRR</sequence>
<keyword evidence="3" id="KW-1185">Reference proteome</keyword>